<gene>
    <name evidence="2" type="ORF">N7515_009571</name>
</gene>
<evidence type="ECO:0000313" key="3">
    <source>
        <dbReference type="Proteomes" id="UP001149079"/>
    </source>
</evidence>
<dbReference type="RefSeq" id="XP_056518114.1">
    <property type="nucleotide sequence ID" value="XM_056670315.1"/>
</dbReference>
<dbReference type="OrthoDB" id="4135672at2759"/>
<evidence type="ECO:0000256" key="1">
    <source>
        <dbReference type="SAM" id="MobiDB-lite"/>
    </source>
</evidence>
<organism evidence="2 3">
    <name type="scientific">Penicillium bovifimosum</name>
    <dbReference type="NCBI Taxonomy" id="126998"/>
    <lineage>
        <taxon>Eukaryota</taxon>
        <taxon>Fungi</taxon>
        <taxon>Dikarya</taxon>
        <taxon>Ascomycota</taxon>
        <taxon>Pezizomycotina</taxon>
        <taxon>Eurotiomycetes</taxon>
        <taxon>Eurotiomycetidae</taxon>
        <taxon>Eurotiales</taxon>
        <taxon>Aspergillaceae</taxon>
        <taxon>Penicillium</taxon>
    </lineage>
</organism>
<dbReference type="EMBL" id="JAPQKL010000007">
    <property type="protein sequence ID" value="KAJ5121610.1"/>
    <property type="molecule type" value="Genomic_DNA"/>
</dbReference>
<reference evidence="2" key="2">
    <citation type="journal article" date="2023" name="IMA Fungus">
        <title>Comparative genomic study of the Penicillium genus elucidates a diverse pangenome and 15 lateral gene transfer events.</title>
        <authorList>
            <person name="Petersen C."/>
            <person name="Sorensen T."/>
            <person name="Nielsen M.R."/>
            <person name="Sondergaard T.E."/>
            <person name="Sorensen J.L."/>
            <person name="Fitzpatrick D.A."/>
            <person name="Frisvad J.C."/>
            <person name="Nielsen K.L."/>
        </authorList>
    </citation>
    <scope>NUCLEOTIDE SEQUENCE</scope>
    <source>
        <strain evidence="2">IBT 22155</strain>
    </source>
</reference>
<sequence>MSDKKGSNNQQCSLLPAPERYEVSTPEFDTAADDELDPTKRYHRGVFAERGPEGKGDLFHVTGDIIAAGGMKFKVKEGMVPIETMHYYRTKEVGWIYKADYPKIYDILDALPTPTKQQGLDFWSQGPGRNRLTLT</sequence>
<proteinExistence type="predicted"/>
<dbReference type="InterPro" id="IPR046670">
    <property type="entry name" value="DUF6540"/>
</dbReference>
<reference evidence="2" key="1">
    <citation type="submission" date="2022-11" db="EMBL/GenBank/DDBJ databases">
        <authorList>
            <person name="Petersen C."/>
        </authorList>
    </citation>
    <scope>NUCLEOTIDE SEQUENCE</scope>
    <source>
        <strain evidence="2">IBT 22155</strain>
    </source>
</reference>
<feature type="region of interest" description="Disordered" evidence="1">
    <location>
        <begin position="1"/>
        <end position="40"/>
    </location>
</feature>
<dbReference type="AlphaFoldDB" id="A0A9W9KW54"/>
<evidence type="ECO:0000313" key="2">
    <source>
        <dbReference type="EMBL" id="KAJ5121610.1"/>
    </source>
</evidence>
<dbReference type="GeneID" id="81409485"/>
<name>A0A9W9KW54_9EURO</name>
<keyword evidence="3" id="KW-1185">Reference proteome</keyword>
<dbReference type="Proteomes" id="UP001149079">
    <property type="component" value="Unassembled WGS sequence"/>
</dbReference>
<accession>A0A9W9KW54</accession>
<comment type="caution">
    <text evidence="2">The sequence shown here is derived from an EMBL/GenBank/DDBJ whole genome shotgun (WGS) entry which is preliminary data.</text>
</comment>
<protein>
    <submittedName>
        <fullName evidence="2">Uncharacterized protein</fullName>
    </submittedName>
</protein>
<dbReference type="Pfam" id="PF20174">
    <property type="entry name" value="DUF6540"/>
    <property type="match status" value="1"/>
</dbReference>